<keyword evidence="7" id="KW-1185">Reference proteome</keyword>
<dbReference type="Pfam" id="PF00085">
    <property type="entry name" value="Thioredoxin"/>
    <property type="match status" value="1"/>
</dbReference>
<accession>A0A8H7QAK5</accession>
<evidence type="ECO:0000256" key="4">
    <source>
        <dbReference type="ARBA" id="ARBA00023284"/>
    </source>
</evidence>
<dbReference type="EMBL" id="JAEPRA010000002">
    <property type="protein sequence ID" value="KAG2188325.1"/>
    <property type="molecule type" value="Genomic_DNA"/>
</dbReference>
<evidence type="ECO:0000259" key="5">
    <source>
        <dbReference type="PROSITE" id="PS51352"/>
    </source>
</evidence>
<evidence type="ECO:0000313" key="6">
    <source>
        <dbReference type="EMBL" id="KAG2188325.1"/>
    </source>
</evidence>
<dbReference type="InterPro" id="IPR017937">
    <property type="entry name" value="Thioredoxin_CS"/>
</dbReference>
<dbReference type="PRINTS" id="PR00421">
    <property type="entry name" value="THIOREDOXIN"/>
</dbReference>
<dbReference type="InterPro" id="IPR005746">
    <property type="entry name" value="Thioredoxin"/>
</dbReference>
<dbReference type="OrthoDB" id="2121326at2759"/>
<keyword evidence="4" id="KW-0676">Redox-active center</keyword>
<reference evidence="6" key="1">
    <citation type="submission" date="2020-12" db="EMBL/GenBank/DDBJ databases">
        <title>Metabolic potential, ecology and presence of endohyphal bacteria is reflected in genomic diversity of Mucoromycotina.</title>
        <authorList>
            <person name="Muszewska A."/>
            <person name="Okrasinska A."/>
            <person name="Steczkiewicz K."/>
            <person name="Drgas O."/>
            <person name="Orlowska M."/>
            <person name="Perlinska-Lenart U."/>
            <person name="Aleksandrzak-Piekarczyk T."/>
            <person name="Szatraj K."/>
            <person name="Zielenkiewicz U."/>
            <person name="Pilsyk S."/>
            <person name="Malc E."/>
            <person name="Mieczkowski P."/>
            <person name="Kruszewska J.S."/>
            <person name="Biernat P."/>
            <person name="Pawlowska J."/>
        </authorList>
    </citation>
    <scope>NUCLEOTIDE SEQUENCE</scope>
    <source>
        <strain evidence="6">WA0000051536</strain>
    </source>
</reference>
<dbReference type="SUPFAM" id="SSF52833">
    <property type="entry name" value="Thioredoxin-like"/>
    <property type="match status" value="1"/>
</dbReference>
<name>A0A8H7QAK5_9FUNG</name>
<evidence type="ECO:0000313" key="7">
    <source>
        <dbReference type="Proteomes" id="UP000612746"/>
    </source>
</evidence>
<dbReference type="GO" id="GO:0005737">
    <property type="term" value="C:cytoplasm"/>
    <property type="evidence" value="ECO:0007669"/>
    <property type="project" value="TreeGrafter"/>
</dbReference>
<dbReference type="AlphaFoldDB" id="A0A8H7QAK5"/>
<organism evidence="6 7">
    <name type="scientific">Umbelopsis vinacea</name>
    <dbReference type="NCBI Taxonomy" id="44442"/>
    <lineage>
        <taxon>Eukaryota</taxon>
        <taxon>Fungi</taxon>
        <taxon>Fungi incertae sedis</taxon>
        <taxon>Mucoromycota</taxon>
        <taxon>Mucoromycotina</taxon>
        <taxon>Umbelopsidomycetes</taxon>
        <taxon>Umbelopsidales</taxon>
        <taxon>Umbelopsidaceae</taxon>
        <taxon>Umbelopsis</taxon>
    </lineage>
</organism>
<keyword evidence="1" id="KW-0813">Transport</keyword>
<dbReference type="Proteomes" id="UP000612746">
    <property type="component" value="Unassembled WGS sequence"/>
</dbReference>
<dbReference type="GO" id="GO:0015035">
    <property type="term" value="F:protein-disulfide reductase activity"/>
    <property type="evidence" value="ECO:0007669"/>
    <property type="project" value="InterPro"/>
</dbReference>
<dbReference type="Gene3D" id="3.40.30.10">
    <property type="entry name" value="Glutaredoxin"/>
    <property type="match status" value="1"/>
</dbReference>
<protein>
    <recommendedName>
        <fullName evidence="5">Thioredoxin domain-containing protein</fullName>
    </recommendedName>
</protein>
<dbReference type="PROSITE" id="PS51352">
    <property type="entry name" value="THIOREDOXIN_2"/>
    <property type="match status" value="1"/>
</dbReference>
<proteinExistence type="predicted"/>
<evidence type="ECO:0000256" key="1">
    <source>
        <dbReference type="ARBA" id="ARBA00022448"/>
    </source>
</evidence>
<keyword evidence="3" id="KW-1015">Disulfide bond</keyword>
<dbReference type="InterPro" id="IPR013766">
    <property type="entry name" value="Thioredoxin_domain"/>
</dbReference>
<dbReference type="NCBIfam" id="TIGR01068">
    <property type="entry name" value="thioredoxin"/>
    <property type="match status" value="1"/>
</dbReference>
<keyword evidence="2" id="KW-0249">Electron transport</keyword>
<evidence type="ECO:0000256" key="3">
    <source>
        <dbReference type="ARBA" id="ARBA00023157"/>
    </source>
</evidence>
<dbReference type="PROSITE" id="PS00194">
    <property type="entry name" value="THIOREDOXIN_1"/>
    <property type="match status" value="1"/>
</dbReference>
<dbReference type="PANTHER" id="PTHR45663:SF11">
    <property type="entry name" value="GEO12009P1"/>
    <property type="match status" value="1"/>
</dbReference>
<comment type="caution">
    <text evidence="6">The sequence shown here is derived from an EMBL/GenBank/DDBJ whole genome shotgun (WGS) entry which is preliminary data.</text>
</comment>
<gene>
    <name evidence="6" type="ORF">INT44_001078</name>
</gene>
<dbReference type="PANTHER" id="PTHR45663">
    <property type="entry name" value="GEO12009P1"/>
    <property type="match status" value="1"/>
</dbReference>
<dbReference type="CDD" id="cd02947">
    <property type="entry name" value="TRX_family"/>
    <property type="match status" value="1"/>
</dbReference>
<dbReference type="InterPro" id="IPR036249">
    <property type="entry name" value="Thioredoxin-like_sf"/>
</dbReference>
<sequence length="141" mass="15489">MNAIRTLSRPAAQAIRTASIKPSLFHTSSVVSSGKTIEATDKTFADLVEKADHPVIVDFYAEWCGPCKVLGPILTKAVADNKKVTLVKLDVDSAMDVAQKYQIAAMPTVFAFQNGKVVDEFVGMRDRKFLTDFVTKHGDRQ</sequence>
<evidence type="ECO:0000256" key="2">
    <source>
        <dbReference type="ARBA" id="ARBA00022982"/>
    </source>
</evidence>
<feature type="domain" description="Thioredoxin" evidence="5">
    <location>
        <begin position="15"/>
        <end position="139"/>
    </location>
</feature>
<dbReference type="FunFam" id="3.40.30.10:FF:000001">
    <property type="entry name" value="Thioredoxin"/>
    <property type="match status" value="1"/>
</dbReference>